<dbReference type="EMBL" id="PQWO01000009">
    <property type="protein sequence ID" value="PZD72571.1"/>
    <property type="molecule type" value="Genomic_DNA"/>
</dbReference>
<evidence type="ECO:0000256" key="1">
    <source>
        <dbReference type="ARBA" id="ARBA00022737"/>
    </source>
</evidence>
<evidence type="ECO:0000313" key="6">
    <source>
        <dbReference type="Proteomes" id="UP000248857"/>
    </source>
</evidence>
<dbReference type="Pfam" id="PF13414">
    <property type="entry name" value="TPR_11"/>
    <property type="match status" value="1"/>
</dbReference>
<keyword evidence="2 3" id="KW-0802">TPR repeat</keyword>
<dbReference type="SUPFAM" id="SSF48452">
    <property type="entry name" value="TPR-like"/>
    <property type="match status" value="1"/>
</dbReference>
<dbReference type="InterPro" id="IPR050498">
    <property type="entry name" value="Ycf3"/>
</dbReference>
<dbReference type="OrthoDB" id="501813at2"/>
<accession>A0A2W1JUU3</accession>
<dbReference type="RefSeq" id="WP_110986853.1">
    <property type="nucleotide sequence ID" value="NZ_CAWNWM010000009.1"/>
</dbReference>
<dbReference type="Proteomes" id="UP000248857">
    <property type="component" value="Unassembled WGS sequence"/>
</dbReference>
<evidence type="ECO:0000256" key="2">
    <source>
        <dbReference type="ARBA" id="ARBA00022803"/>
    </source>
</evidence>
<dbReference type="InterPro" id="IPR019734">
    <property type="entry name" value="TPR_rpt"/>
</dbReference>
<keyword evidence="1" id="KW-0677">Repeat</keyword>
<dbReference type="PANTHER" id="PTHR44858">
    <property type="entry name" value="TETRATRICOPEPTIDE REPEAT PROTEIN 6"/>
    <property type="match status" value="1"/>
</dbReference>
<feature type="repeat" description="TPR" evidence="3">
    <location>
        <begin position="564"/>
        <end position="597"/>
    </location>
</feature>
<keyword evidence="4" id="KW-0732">Signal</keyword>
<comment type="caution">
    <text evidence="5">The sequence shown here is derived from an EMBL/GenBank/DDBJ whole genome shotgun (WGS) entry which is preliminary data.</text>
</comment>
<evidence type="ECO:0000256" key="4">
    <source>
        <dbReference type="SAM" id="SignalP"/>
    </source>
</evidence>
<dbReference type="PROSITE" id="PS50005">
    <property type="entry name" value="TPR"/>
    <property type="match status" value="2"/>
</dbReference>
<dbReference type="InterPro" id="IPR011990">
    <property type="entry name" value="TPR-like_helical_dom_sf"/>
</dbReference>
<dbReference type="SMART" id="SM00028">
    <property type="entry name" value="TPR"/>
    <property type="match status" value="4"/>
</dbReference>
<reference evidence="5 6" key="1">
    <citation type="journal article" date="2018" name="Sci. Rep.">
        <title>A novel species of the marine cyanobacterium Acaryochloris with a unique pigment content and lifestyle.</title>
        <authorList>
            <person name="Partensky F."/>
            <person name="Six C."/>
            <person name="Ratin M."/>
            <person name="Garczarek L."/>
            <person name="Vaulot D."/>
            <person name="Probert I."/>
            <person name="Calteau A."/>
            <person name="Gourvil P."/>
            <person name="Marie D."/>
            <person name="Grebert T."/>
            <person name="Bouchier C."/>
            <person name="Le Panse S."/>
            <person name="Gachenot M."/>
            <person name="Rodriguez F."/>
            <person name="Garrido J.L."/>
        </authorList>
    </citation>
    <scope>NUCLEOTIDE SEQUENCE [LARGE SCALE GENOMIC DNA]</scope>
    <source>
        <strain evidence="5 6">RCC1774</strain>
    </source>
</reference>
<keyword evidence="6" id="KW-1185">Reference proteome</keyword>
<feature type="signal peptide" evidence="4">
    <location>
        <begin position="1"/>
        <end position="26"/>
    </location>
</feature>
<name>A0A2W1JUU3_9CYAN</name>
<organism evidence="5 6">
    <name type="scientific">Acaryochloris thomasi RCC1774</name>
    <dbReference type="NCBI Taxonomy" id="1764569"/>
    <lineage>
        <taxon>Bacteria</taxon>
        <taxon>Bacillati</taxon>
        <taxon>Cyanobacteriota</taxon>
        <taxon>Cyanophyceae</taxon>
        <taxon>Acaryochloridales</taxon>
        <taxon>Acaryochloridaceae</taxon>
        <taxon>Acaryochloris</taxon>
        <taxon>Acaryochloris thomasi</taxon>
    </lineage>
</organism>
<protein>
    <submittedName>
        <fullName evidence="5">Uncharacterized protein</fullName>
    </submittedName>
</protein>
<dbReference type="PANTHER" id="PTHR44858:SF1">
    <property type="entry name" value="UDP-N-ACETYLGLUCOSAMINE--PEPTIDE N-ACETYLGLUCOSAMINYLTRANSFERASE SPINDLY-RELATED"/>
    <property type="match status" value="1"/>
</dbReference>
<dbReference type="Pfam" id="PF12831">
    <property type="entry name" value="FAD_oxidored"/>
    <property type="match status" value="1"/>
</dbReference>
<dbReference type="AlphaFoldDB" id="A0A2W1JUU3"/>
<sequence length="758" mass="82616">MNHLPSFFCLGIPLITSFALTLPVSAQTSSPSLKLDKIIPGSSACPVVEDANPYDVIVFGDEVPGVMTALKVKRELRSRGQQSRVALITEGDINNGIGGHLVRGGLAYLDRNQVPKEKRSKYGVFGQPNRLYQEFLSLGRVKTIALDRFTVAQGFERTLNGQNIDVIGNVELQAAKSAGNLVCSLTASGKTYTATQFVDASQSGELAEASGVEMMQGLEALGFPDSTLSIGLVFELYGVNIEQLKATEAKLIERFTDPNDAEAQKWLAIACGPNEAKGHDLVQSLIEKGSDPKLLYTGTEDSADVRSLAFSIAMHGRLGREYDLKSSGFLFDRANIAVLPDRLSFNALLFYANAEQARHLSTSGAKPTVEMLEVATQIKALFERLGMTHVEVMDELYVRNAGQIANPLDELSATLMTAGGVPASEALGTFGYHLDDRGGIDGLDEQVQQSSLRSLNFRQLPVFNYGFRHTLPTERQNLAVLGPASGFGGLGTTAGRIVELNVGVGEGLAIAISKAISEKRSLHTIQNIEVREAMGYVPAIYGEQTGSFQAVFSLERKFRAIDYKKDYLNQAQTFMKKGNHTEATRVLSRAITLDPRDADAYYLRGNALKNLSLYDLARADYTDALRLNPALTEASVKRGYLNFFASNYNQAIKDFDQVLQRDAGRQDVQFGKALATSFRQSMLTGDTWYTEALPMLNKTIKKQPDLAVAYVIRGVAQDKLGNSERSLGDLETAIALYKTQGDQSSVDSTEGMIKALQD</sequence>
<proteinExistence type="predicted"/>
<evidence type="ECO:0000313" key="5">
    <source>
        <dbReference type="EMBL" id="PZD72571.1"/>
    </source>
</evidence>
<evidence type="ECO:0000256" key="3">
    <source>
        <dbReference type="PROSITE-ProRule" id="PRU00339"/>
    </source>
</evidence>
<feature type="repeat" description="TPR" evidence="3">
    <location>
        <begin position="598"/>
        <end position="631"/>
    </location>
</feature>
<gene>
    <name evidence="5" type="ORF">C1752_03406</name>
</gene>
<dbReference type="Gene3D" id="1.25.40.10">
    <property type="entry name" value="Tetratricopeptide repeat domain"/>
    <property type="match status" value="2"/>
</dbReference>
<feature type="chain" id="PRO_5015978010" evidence="4">
    <location>
        <begin position="27"/>
        <end position="758"/>
    </location>
</feature>